<dbReference type="Proteomes" id="UP001238540">
    <property type="component" value="Unassembled WGS sequence"/>
</dbReference>
<dbReference type="NCBIfam" id="TIGR00254">
    <property type="entry name" value="GGDEF"/>
    <property type="match status" value="1"/>
</dbReference>
<dbReference type="SMART" id="SM00267">
    <property type="entry name" value="GGDEF"/>
    <property type="match status" value="1"/>
</dbReference>
<gene>
    <name evidence="4" type="ORF">QWZ16_09710</name>
</gene>
<sequence>MTAKYKRFLIGFSVLTALAGFVTVVGYHFGSKPYHDVIFETNTLLVLLFIFFVSRHVTSRNPYMKSGIMLLLLNQIYDIAEEFPSIGRWADQHELTHTLIEDGTLQMAYLLIAFGITRLVRRMRRNALTDELTGLYNRKALFSITRCQFDLIYIDLDGLKEVNDTHGHASGDLTIIRFAHAIRACLQPSDDAFRIGGDEFVIVVGHNEGAQFIDRLKLELGEETILFSFGIEASTPNTLKENLIKTDRAMYAMKHRQRQKSSDTSKASN</sequence>
<evidence type="ECO:0000256" key="2">
    <source>
        <dbReference type="SAM" id="Phobius"/>
    </source>
</evidence>
<proteinExistence type="predicted"/>
<feature type="transmembrane region" description="Helical" evidence="2">
    <location>
        <begin position="7"/>
        <end position="29"/>
    </location>
</feature>
<reference evidence="5" key="1">
    <citation type="journal article" date="2019" name="Int. J. Syst. Evol. Microbiol.">
        <title>The Global Catalogue of Microorganisms (GCM) 10K type strain sequencing project: providing services to taxonomists for standard genome sequencing and annotation.</title>
        <authorList>
            <consortium name="The Broad Institute Genomics Platform"/>
            <consortium name="The Broad Institute Genome Sequencing Center for Infectious Disease"/>
            <person name="Wu L."/>
            <person name="Ma J."/>
        </authorList>
    </citation>
    <scope>NUCLEOTIDE SEQUENCE [LARGE SCALE GENOMIC DNA]</scope>
    <source>
        <strain evidence="5">CECT 7398</strain>
    </source>
</reference>
<dbReference type="PANTHER" id="PTHR45138:SF6">
    <property type="entry name" value="DIGUANYLATE CYCLASE DGCN"/>
    <property type="match status" value="1"/>
</dbReference>
<dbReference type="InterPro" id="IPR029787">
    <property type="entry name" value="Nucleotide_cyclase"/>
</dbReference>
<dbReference type="RefSeq" id="WP_170883371.1">
    <property type="nucleotide sequence ID" value="NZ_JABEYA020000017.1"/>
</dbReference>
<accession>A0ABT8BTH7</accession>
<keyword evidence="2" id="KW-0812">Transmembrane</keyword>
<dbReference type="InterPro" id="IPR050469">
    <property type="entry name" value="Diguanylate_Cyclase"/>
</dbReference>
<dbReference type="Pfam" id="PF00990">
    <property type="entry name" value="GGDEF"/>
    <property type="match status" value="1"/>
</dbReference>
<feature type="domain" description="GGDEF" evidence="3">
    <location>
        <begin position="147"/>
        <end position="266"/>
    </location>
</feature>
<comment type="caution">
    <text evidence="4">The sequence shown here is derived from an EMBL/GenBank/DDBJ whole genome shotgun (WGS) entry which is preliminary data.</text>
</comment>
<name>A0ABT8BTH7_9VIBR</name>
<dbReference type="SUPFAM" id="SSF55073">
    <property type="entry name" value="Nucleotide cyclase"/>
    <property type="match status" value="1"/>
</dbReference>
<dbReference type="Gene3D" id="3.30.70.270">
    <property type="match status" value="1"/>
</dbReference>
<keyword evidence="2" id="KW-0472">Membrane</keyword>
<evidence type="ECO:0000256" key="1">
    <source>
        <dbReference type="ARBA" id="ARBA00012528"/>
    </source>
</evidence>
<keyword evidence="2" id="KW-1133">Transmembrane helix</keyword>
<evidence type="ECO:0000313" key="4">
    <source>
        <dbReference type="EMBL" id="MDN3609973.1"/>
    </source>
</evidence>
<keyword evidence="4" id="KW-0548">Nucleotidyltransferase</keyword>
<evidence type="ECO:0000259" key="3">
    <source>
        <dbReference type="PROSITE" id="PS50887"/>
    </source>
</evidence>
<dbReference type="PANTHER" id="PTHR45138">
    <property type="entry name" value="REGULATORY COMPONENTS OF SENSORY TRANSDUCTION SYSTEM"/>
    <property type="match status" value="1"/>
</dbReference>
<dbReference type="EC" id="2.7.7.65" evidence="1"/>
<evidence type="ECO:0000313" key="5">
    <source>
        <dbReference type="Proteomes" id="UP001238540"/>
    </source>
</evidence>
<dbReference type="CDD" id="cd01949">
    <property type="entry name" value="GGDEF"/>
    <property type="match status" value="1"/>
</dbReference>
<protein>
    <recommendedName>
        <fullName evidence="1">diguanylate cyclase</fullName>
        <ecNumber evidence="1">2.7.7.65</ecNumber>
    </recommendedName>
</protein>
<keyword evidence="5" id="KW-1185">Reference proteome</keyword>
<dbReference type="EMBL" id="JAUFQC010000001">
    <property type="protein sequence ID" value="MDN3609973.1"/>
    <property type="molecule type" value="Genomic_DNA"/>
</dbReference>
<feature type="transmembrane region" description="Helical" evidence="2">
    <location>
        <begin position="41"/>
        <end position="58"/>
    </location>
</feature>
<keyword evidence="4" id="KW-0808">Transferase</keyword>
<dbReference type="GO" id="GO:0052621">
    <property type="term" value="F:diguanylate cyclase activity"/>
    <property type="evidence" value="ECO:0007669"/>
    <property type="project" value="UniProtKB-EC"/>
</dbReference>
<organism evidence="4 5">
    <name type="scientific">Vibrio ostreicida</name>
    <dbReference type="NCBI Taxonomy" id="526588"/>
    <lineage>
        <taxon>Bacteria</taxon>
        <taxon>Pseudomonadati</taxon>
        <taxon>Pseudomonadota</taxon>
        <taxon>Gammaproteobacteria</taxon>
        <taxon>Vibrionales</taxon>
        <taxon>Vibrionaceae</taxon>
        <taxon>Vibrio</taxon>
    </lineage>
</organism>
<dbReference type="PROSITE" id="PS50887">
    <property type="entry name" value="GGDEF"/>
    <property type="match status" value="1"/>
</dbReference>
<dbReference type="InterPro" id="IPR000160">
    <property type="entry name" value="GGDEF_dom"/>
</dbReference>
<dbReference type="InterPro" id="IPR043128">
    <property type="entry name" value="Rev_trsase/Diguanyl_cyclase"/>
</dbReference>